<dbReference type="Proteomes" id="UP000317178">
    <property type="component" value="Chromosome"/>
</dbReference>
<dbReference type="RefSeq" id="WP_144996205.1">
    <property type="nucleotide sequence ID" value="NZ_CP036281.1"/>
</dbReference>
<keyword evidence="9" id="KW-1185">Reference proteome</keyword>
<evidence type="ECO:0000256" key="2">
    <source>
        <dbReference type="ARBA" id="ARBA00009784"/>
    </source>
</evidence>
<feature type="transmembrane region" description="Helical" evidence="7">
    <location>
        <begin position="175"/>
        <end position="196"/>
    </location>
</feature>
<comment type="subcellular location">
    <subcellularLocation>
        <location evidence="1 7">Cell membrane</location>
        <topology evidence="1 7">Multi-pass membrane protein</topology>
    </subcellularLocation>
</comment>
<evidence type="ECO:0000256" key="6">
    <source>
        <dbReference type="ARBA" id="ARBA00023136"/>
    </source>
</evidence>
<dbReference type="PANTHER" id="PTHR33508:SF1">
    <property type="entry name" value="UPF0056 MEMBRANE PROTEIN YHCE"/>
    <property type="match status" value="1"/>
</dbReference>
<dbReference type="Pfam" id="PF01914">
    <property type="entry name" value="MarC"/>
    <property type="match status" value="1"/>
</dbReference>
<evidence type="ECO:0000256" key="1">
    <source>
        <dbReference type="ARBA" id="ARBA00004651"/>
    </source>
</evidence>
<proteinExistence type="inferred from homology"/>
<organism evidence="8 9">
    <name type="scientific">Polystyrenella longa</name>
    <dbReference type="NCBI Taxonomy" id="2528007"/>
    <lineage>
        <taxon>Bacteria</taxon>
        <taxon>Pseudomonadati</taxon>
        <taxon>Planctomycetota</taxon>
        <taxon>Planctomycetia</taxon>
        <taxon>Planctomycetales</taxon>
        <taxon>Planctomycetaceae</taxon>
        <taxon>Polystyrenella</taxon>
    </lineage>
</organism>
<dbReference type="EMBL" id="CP036281">
    <property type="protein sequence ID" value="QDU80977.1"/>
    <property type="molecule type" value="Genomic_DNA"/>
</dbReference>
<dbReference type="GO" id="GO:0005886">
    <property type="term" value="C:plasma membrane"/>
    <property type="evidence" value="ECO:0007669"/>
    <property type="project" value="UniProtKB-SubCell"/>
</dbReference>
<accession>A0A518CP26</accession>
<protein>
    <recommendedName>
        <fullName evidence="7">UPF0056 membrane protein</fullName>
    </recommendedName>
</protein>
<comment type="similarity">
    <text evidence="2 7">Belongs to the UPF0056 (MarC) family.</text>
</comment>
<dbReference type="AlphaFoldDB" id="A0A518CP26"/>
<feature type="transmembrane region" description="Helical" evidence="7">
    <location>
        <begin position="6"/>
        <end position="27"/>
    </location>
</feature>
<dbReference type="PANTHER" id="PTHR33508">
    <property type="entry name" value="UPF0056 MEMBRANE PROTEIN YHCE"/>
    <property type="match status" value="1"/>
</dbReference>
<keyword evidence="5 7" id="KW-1133">Transmembrane helix</keyword>
<evidence type="ECO:0000256" key="5">
    <source>
        <dbReference type="ARBA" id="ARBA00022989"/>
    </source>
</evidence>
<sequence>MDNLLESLLLLLVLLNPFLLIVYLTDVAEKLSLSEFSRVLLRGGFIATAVFCTFTVLGDAIFSKLMQANFASFQIFGGVVFMLIGLQFVFRGPAAIELLRGESEHLAGAIAMPMLIGPGTISASVLIGQKHDVLPACVTIFSAVFISILIMIGLKAIHDYVREKNERLIDRYVEIAGRITALFIGTISVEMIMVGIRSWMEKF</sequence>
<gene>
    <name evidence="8" type="ORF">Pla110_27140</name>
</gene>
<name>A0A518CP26_9PLAN</name>
<feature type="transmembrane region" description="Helical" evidence="7">
    <location>
        <begin position="73"/>
        <end position="94"/>
    </location>
</feature>
<evidence type="ECO:0000313" key="8">
    <source>
        <dbReference type="EMBL" id="QDU80977.1"/>
    </source>
</evidence>
<evidence type="ECO:0000256" key="4">
    <source>
        <dbReference type="ARBA" id="ARBA00022692"/>
    </source>
</evidence>
<keyword evidence="6 7" id="KW-0472">Membrane</keyword>
<keyword evidence="4 7" id="KW-0812">Transmembrane</keyword>
<evidence type="ECO:0000256" key="3">
    <source>
        <dbReference type="ARBA" id="ARBA00022475"/>
    </source>
</evidence>
<dbReference type="OrthoDB" id="21094at2"/>
<dbReference type="KEGG" id="plon:Pla110_27140"/>
<feature type="transmembrane region" description="Helical" evidence="7">
    <location>
        <begin position="106"/>
        <end position="127"/>
    </location>
</feature>
<reference evidence="8 9" key="1">
    <citation type="submission" date="2019-02" db="EMBL/GenBank/DDBJ databases">
        <title>Deep-cultivation of Planctomycetes and their phenomic and genomic characterization uncovers novel biology.</title>
        <authorList>
            <person name="Wiegand S."/>
            <person name="Jogler M."/>
            <person name="Boedeker C."/>
            <person name="Pinto D."/>
            <person name="Vollmers J."/>
            <person name="Rivas-Marin E."/>
            <person name="Kohn T."/>
            <person name="Peeters S.H."/>
            <person name="Heuer A."/>
            <person name="Rast P."/>
            <person name="Oberbeckmann S."/>
            <person name="Bunk B."/>
            <person name="Jeske O."/>
            <person name="Meyerdierks A."/>
            <person name="Storesund J.E."/>
            <person name="Kallscheuer N."/>
            <person name="Luecker S."/>
            <person name="Lage O.M."/>
            <person name="Pohl T."/>
            <person name="Merkel B.J."/>
            <person name="Hornburger P."/>
            <person name="Mueller R.-W."/>
            <person name="Bruemmer F."/>
            <person name="Labrenz M."/>
            <person name="Spormann A.M."/>
            <person name="Op den Camp H."/>
            <person name="Overmann J."/>
            <person name="Amann R."/>
            <person name="Jetten M.S.M."/>
            <person name="Mascher T."/>
            <person name="Medema M.H."/>
            <person name="Devos D.P."/>
            <person name="Kaster A.-K."/>
            <person name="Ovreas L."/>
            <person name="Rohde M."/>
            <person name="Galperin M.Y."/>
            <person name="Jogler C."/>
        </authorList>
    </citation>
    <scope>NUCLEOTIDE SEQUENCE [LARGE SCALE GENOMIC DNA]</scope>
    <source>
        <strain evidence="8 9">Pla110</strain>
    </source>
</reference>
<feature type="transmembrane region" description="Helical" evidence="7">
    <location>
        <begin position="39"/>
        <end position="61"/>
    </location>
</feature>
<dbReference type="InterPro" id="IPR002771">
    <property type="entry name" value="Multi_antbiot-R_MarC"/>
</dbReference>
<evidence type="ECO:0000256" key="7">
    <source>
        <dbReference type="RuleBase" id="RU362048"/>
    </source>
</evidence>
<keyword evidence="3" id="KW-1003">Cell membrane</keyword>
<feature type="transmembrane region" description="Helical" evidence="7">
    <location>
        <begin position="133"/>
        <end position="154"/>
    </location>
</feature>
<evidence type="ECO:0000313" key="9">
    <source>
        <dbReference type="Proteomes" id="UP000317178"/>
    </source>
</evidence>